<dbReference type="PROSITE" id="PS50045">
    <property type="entry name" value="SIGMA54_INTERACT_4"/>
    <property type="match status" value="1"/>
</dbReference>
<dbReference type="PROSITE" id="PS00675">
    <property type="entry name" value="SIGMA54_INTERACT_1"/>
    <property type="match status" value="1"/>
</dbReference>
<dbReference type="InterPro" id="IPR003593">
    <property type="entry name" value="AAA+_ATPase"/>
</dbReference>
<reference evidence="8 9" key="1">
    <citation type="journal article" date="2016" name="Nat. Commun.">
        <title>Thousands of microbial genomes shed light on interconnected biogeochemical processes in an aquifer system.</title>
        <authorList>
            <person name="Anantharaman K."/>
            <person name="Brown C.T."/>
            <person name="Hug L.A."/>
            <person name="Sharon I."/>
            <person name="Castelle C.J."/>
            <person name="Probst A.J."/>
            <person name="Thomas B.C."/>
            <person name="Singh A."/>
            <person name="Wilkins M.J."/>
            <person name="Karaoz U."/>
            <person name="Brodie E.L."/>
            <person name="Williams K.H."/>
            <person name="Hubbard S.S."/>
            <person name="Banfield J.F."/>
        </authorList>
    </citation>
    <scope>NUCLEOTIDE SEQUENCE [LARGE SCALE GENOMIC DNA]</scope>
</reference>
<dbReference type="GO" id="GO:0005524">
    <property type="term" value="F:ATP binding"/>
    <property type="evidence" value="ECO:0007669"/>
    <property type="project" value="UniProtKB-KW"/>
</dbReference>
<comment type="caution">
    <text evidence="8">The sequence shown here is derived from an EMBL/GenBank/DDBJ whole genome shotgun (WGS) entry which is preliminary data.</text>
</comment>
<dbReference type="InterPro" id="IPR027417">
    <property type="entry name" value="P-loop_NTPase"/>
</dbReference>
<evidence type="ECO:0000256" key="5">
    <source>
        <dbReference type="ARBA" id="ARBA00023163"/>
    </source>
</evidence>
<proteinExistence type="predicted"/>
<dbReference type="PROSITE" id="PS00688">
    <property type="entry name" value="SIGMA54_INTERACT_3"/>
    <property type="match status" value="1"/>
</dbReference>
<dbReference type="PROSITE" id="PS00676">
    <property type="entry name" value="SIGMA54_INTERACT_2"/>
    <property type="match status" value="1"/>
</dbReference>
<evidence type="ECO:0000256" key="3">
    <source>
        <dbReference type="ARBA" id="ARBA00023015"/>
    </source>
</evidence>
<dbReference type="InterPro" id="IPR025944">
    <property type="entry name" value="Sigma_54_int_dom_CS"/>
</dbReference>
<organism evidence="8 9">
    <name type="scientific">Candidatus Raymondbacteria bacterium RIFOXYD12_FULL_49_13</name>
    <dbReference type="NCBI Taxonomy" id="1817890"/>
    <lineage>
        <taxon>Bacteria</taxon>
        <taxon>Raymondiibacteriota</taxon>
    </lineage>
</organism>
<dbReference type="InterPro" id="IPR025943">
    <property type="entry name" value="Sigma_54_int_dom_ATP-bd_2"/>
</dbReference>
<evidence type="ECO:0008006" key="10">
    <source>
        <dbReference type="Google" id="ProtNLM"/>
    </source>
</evidence>
<dbReference type="SUPFAM" id="SSF52540">
    <property type="entry name" value="P-loop containing nucleoside triphosphate hydrolases"/>
    <property type="match status" value="1"/>
</dbReference>
<dbReference type="FunFam" id="3.40.50.300:FF:000006">
    <property type="entry name" value="DNA-binding transcriptional regulator NtrC"/>
    <property type="match status" value="1"/>
</dbReference>
<dbReference type="AlphaFoldDB" id="A0A1F7FAX9"/>
<evidence type="ECO:0000313" key="9">
    <source>
        <dbReference type="Proteomes" id="UP000179243"/>
    </source>
</evidence>
<keyword evidence="1" id="KW-0547">Nucleotide-binding</keyword>
<keyword evidence="3" id="KW-0805">Transcription regulation</keyword>
<feature type="domain" description="PAS" evidence="7">
    <location>
        <begin position="7"/>
        <end position="49"/>
    </location>
</feature>
<dbReference type="Pfam" id="PF25601">
    <property type="entry name" value="AAA_lid_14"/>
    <property type="match status" value="1"/>
</dbReference>
<protein>
    <recommendedName>
        <fullName evidence="10">Sigma-54 factor interaction domain-containing protein</fullName>
    </recommendedName>
</protein>
<accession>A0A1F7FAX9</accession>
<dbReference type="Pfam" id="PF00158">
    <property type="entry name" value="Sigma54_activat"/>
    <property type="match status" value="1"/>
</dbReference>
<dbReference type="Gene3D" id="1.10.8.60">
    <property type="match status" value="1"/>
</dbReference>
<evidence type="ECO:0000256" key="4">
    <source>
        <dbReference type="ARBA" id="ARBA00023125"/>
    </source>
</evidence>
<evidence type="ECO:0000313" key="8">
    <source>
        <dbReference type="EMBL" id="OGK03778.1"/>
    </source>
</evidence>
<dbReference type="InterPro" id="IPR002078">
    <property type="entry name" value="Sigma_54_int"/>
</dbReference>
<evidence type="ECO:0000259" key="7">
    <source>
        <dbReference type="PROSITE" id="PS50112"/>
    </source>
</evidence>
<evidence type="ECO:0000259" key="6">
    <source>
        <dbReference type="PROSITE" id="PS50045"/>
    </source>
</evidence>
<dbReference type="Gene3D" id="3.40.50.300">
    <property type="entry name" value="P-loop containing nucleotide triphosphate hydrolases"/>
    <property type="match status" value="1"/>
</dbReference>
<gene>
    <name evidence="8" type="ORF">A2519_02190</name>
</gene>
<dbReference type="InterPro" id="IPR058031">
    <property type="entry name" value="AAA_lid_NorR"/>
</dbReference>
<keyword evidence="2" id="KW-0067">ATP-binding</keyword>
<dbReference type="GO" id="GO:0003677">
    <property type="term" value="F:DNA binding"/>
    <property type="evidence" value="ECO:0007669"/>
    <property type="project" value="UniProtKB-KW"/>
</dbReference>
<evidence type="ECO:0000256" key="2">
    <source>
        <dbReference type="ARBA" id="ARBA00022840"/>
    </source>
</evidence>
<keyword evidence="5" id="KW-0804">Transcription</keyword>
<keyword evidence="4" id="KW-0238">DNA-binding</keyword>
<dbReference type="PROSITE" id="PS50112">
    <property type="entry name" value="PAS"/>
    <property type="match status" value="1"/>
</dbReference>
<evidence type="ECO:0000256" key="1">
    <source>
        <dbReference type="ARBA" id="ARBA00022741"/>
    </source>
</evidence>
<dbReference type="SMART" id="SM00382">
    <property type="entry name" value="AAA"/>
    <property type="match status" value="1"/>
</dbReference>
<dbReference type="EMBL" id="MFYX01000083">
    <property type="protein sequence ID" value="OGK03778.1"/>
    <property type="molecule type" value="Genomic_DNA"/>
</dbReference>
<dbReference type="GO" id="GO:0006355">
    <property type="term" value="P:regulation of DNA-templated transcription"/>
    <property type="evidence" value="ECO:0007669"/>
    <property type="project" value="InterPro"/>
</dbReference>
<dbReference type="InterPro" id="IPR000014">
    <property type="entry name" value="PAS"/>
</dbReference>
<dbReference type="Proteomes" id="UP000179243">
    <property type="component" value="Unassembled WGS sequence"/>
</dbReference>
<feature type="domain" description="Sigma-54 factor interaction" evidence="6">
    <location>
        <begin position="457"/>
        <end position="685"/>
    </location>
</feature>
<dbReference type="CDD" id="cd00009">
    <property type="entry name" value="AAA"/>
    <property type="match status" value="1"/>
</dbReference>
<dbReference type="PANTHER" id="PTHR32071:SF122">
    <property type="entry name" value="SIGMA FACTOR"/>
    <property type="match status" value="1"/>
</dbReference>
<sequence>MKSNVFISDAMVEILNASQHAYFAVDKNEKFIWISDHFKKMSGYSLSDLKDTGMWMIFTQIGRGSRLSNLRCRLRPNPHNPEQGVVPHLNAVDSEREGIHIDLKCIKKENSLYLYSVAHFPHAISKTHLFYHKELFAVLDQDLCFEEFGTMLYAKLMRLYGNMELRGKRLQDLIEPGDFREWRASKERLEKYATSQYERNDNTWERIFDSDTQGFPSFFKKPDTSWKIMDREISVYNSQTGPVEKYLTACRDFDFFKEDIRVEYSIEQGRGGVFFCGTDNPDLSPDENGYLVFFDKGMVNIKRNGNTVDFLKAGAGLHTIRITKSGSVIVVQAGDTLIAHHIDELPFYEDPNTLNRFGLFTWFSEVFSSLRIYVRKTGFNYDKLKEFRKLVRFRKDPARSYEMRISAGEFIGEMKNLLFMREINELIRTEERMIGYKRELDRVLLQLSAAQEGFHGLIGDSPAMCQVIEVVKTVATTNASVLVLGETGTGKDLVARAIHAESGRSGQFIKLDCASLPLSLIESELFGHEKGAFTGADQRKPGRFELADKGTLFLDEIGNLSPELQMKLLRFLQDHEFERLGGKETLRSDVRIIAATNVDLDKEVATGRFRADLYFRIKVVSVEIPPLRERLMDIYPIVNHLIAAFAHAANVPAPLIHNEVYPFLLNYQWPGNVRELKNVLEQVIVLNRARTITVNLFPRHMRPQSPDEQLHSGGIAPRHKRLYRNKGAFLKAFDECKGKPYKIASHFGCSYNTVMQYMAAFGLAKPWEVSLQEALDSLGKAPFTIEQFRTRMNVSLPTARRYLDELNGMQRVERRKSGHSVCFQVCEAG</sequence>
<dbReference type="InterPro" id="IPR025662">
    <property type="entry name" value="Sigma_54_int_dom_ATP-bd_1"/>
</dbReference>
<dbReference type="PANTHER" id="PTHR32071">
    <property type="entry name" value="TRANSCRIPTIONAL REGULATORY PROTEIN"/>
    <property type="match status" value="1"/>
</dbReference>
<name>A0A1F7FAX9_UNCRA</name>